<dbReference type="EMBL" id="JBHSWB010000001">
    <property type="protein sequence ID" value="MFC6660960.1"/>
    <property type="molecule type" value="Genomic_DNA"/>
</dbReference>
<organism evidence="1 2">
    <name type="scientific">Deinococcus multiflagellatus</name>
    <dbReference type="NCBI Taxonomy" id="1656887"/>
    <lineage>
        <taxon>Bacteria</taxon>
        <taxon>Thermotogati</taxon>
        <taxon>Deinococcota</taxon>
        <taxon>Deinococci</taxon>
        <taxon>Deinococcales</taxon>
        <taxon>Deinococcaceae</taxon>
        <taxon>Deinococcus</taxon>
    </lineage>
</organism>
<protein>
    <submittedName>
        <fullName evidence="1">Uncharacterized protein</fullName>
    </submittedName>
</protein>
<accession>A0ABW1ZJ73</accession>
<proteinExistence type="predicted"/>
<evidence type="ECO:0000313" key="2">
    <source>
        <dbReference type="Proteomes" id="UP001596317"/>
    </source>
</evidence>
<name>A0ABW1ZJ73_9DEIO</name>
<dbReference type="RefSeq" id="WP_224604802.1">
    <property type="nucleotide sequence ID" value="NZ_JAIQXV010000002.1"/>
</dbReference>
<comment type="caution">
    <text evidence="1">The sequence shown here is derived from an EMBL/GenBank/DDBJ whole genome shotgun (WGS) entry which is preliminary data.</text>
</comment>
<dbReference type="Proteomes" id="UP001596317">
    <property type="component" value="Unassembled WGS sequence"/>
</dbReference>
<evidence type="ECO:0000313" key="1">
    <source>
        <dbReference type="EMBL" id="MFC6660960.1"/>
    </source>
</evidence>
<gene>
    <name evidence="1" type="ORF">ACFP90_11815</name>
</gene>
<reference evidence="2" key="1">
    <citation type="journal article" date="2019" name="Int. J. Syst. Evol. Microbiol.">
        <title>The Global Catalogue of Microorganisms (GCM) 10K type strain sequencing project: providing services to taxonomists for standard genome sequencing and annotation.</title>
        <authorList>
            <consortium name="The Broad Institute Genomics Platform"/>
            <consortium name="The Broad Institute Genome Sequencing Center for Infectious Disease"/>
            <person name="Wu L."/>
            <person name="Ma J."/>
        </authorList>
    </citation>
    <scope>NUCLEOTIDE SEQUENCE [LARGE SCALE GENOMIC DNA]</scope>
    <source>
        <strain evidence="2">CCUG 63830</strain>
    </source>
</reference>
<keyword evidence="2" id="KW-1185">Reference proteome</keyword>
<sequence>MVTWAAAAGYAVCSDHDHVYLQAPGGTDLYLGWMYGNPTGAWIEPEGRLIVIVGYGFWLMQLPLPPEYSPEDVPSLSLTQALQTKLAPAPALAIGNQPEQALWIDRIMTDAHVVNRLLFEVDAVENGVAAARYTLDLNTMTFWPVTP</sequence>